<dbReference type="AlphaFoldDB" id="A0A6L6GHF6"/>
<dbReference type="Proteomes" id="UP001284094">
    <property type="component" value="Unassembled WGS sequence"/>
</dbReference>
<dbReference type="Gene3D" id="3.30.70.100">
    <property type="match status" value="1"/>
</dbReference>
<protein>
    <submittedName>
        <fullName evidence="2">BLUF domain-containing protein</fullName>
    </submittedName>
</protein>
<keyword evidence="5" id="KW-1185">Reference proteome</keyword>
<reference evidence="2" key="2">
    <citation type="submission" date="2023-11" db="EMBL/GenBank/DDBJ databases">
        <authorList>
            <person name="Kyselkova M."/>
            <person name="Xanthopoulou K."/>
            <person name="Shestivska V."/>
            <person name="Spanelova P."/>
            <person name="Maixnerova M."/>
            <person name="Higgins P.G."/>
            <person name="Nemec A."/>
        </authorList>
    </citation>
    <scope>NUCLEOTIDE SEQUENCE</scope>
    <source>
        <strain evidence="2">ANC 7225</strain>
    </source>
</reference>
<dbReference type="EMBL" id="WLYL01000038">
    <property type="protein sequence ID" value="MTD11901.1"/>
    <property type="molecule type" value="Genomic_DNA"/>
</dbReference>
<reference evidence="3 4" key="1">
    <citation type="submission" date="2019-11" db="EMBL/GenBank/DDBJ databases">
        <authorList>
            <person name="An D."/>
        </authorList>
    </citation>
    <scope>NUCLEOTIDE SEQUENCE [LARGE SCALE GENOMIC DNA]</scope>
    <source>
        <strain evidence="3 4">YIM 103518</strain>
    </source>
</reference>
<organism evidence="3 4">
    <name type="scientific">Acinetobacter faecalis</name>
    <dbReference type="NCBI Taxonomy" id="2665161"/>
    <lineage>
        <taxon>Bacteria</taxon>
        <taxon>Pseudomonadati</taxon>
        <taxon>Pseudomonadota</taxon>
        <taxon>Gammaproteobacteria</taxon>
        <taxon>Moraxellales</taxon>
        <taxon>Moraxellaceae</taxon>
        <taxon>Acinetobacter</taxon>
    </lineage>
</organism>
<evidence type="ECO:0000313" key="5">
    <source>
        <dbReference type="Proteomes" id="UP001284094"/>
    </source>
</evidence>
<dbReference type="PROSITE" id="PS50925">
    <property type="entry name" value="BLUF"/>
    <property type="match status" value="1"/>
</dbReference>
<name>A0A6L6GHF6_9GAMM</name>
<proteinExistence type="predicted"/>
<gene>
    <name evidence="3" type="ORF">GIX10_10770</name>
    <name evidence="2" type="ORF">SKM48_08995</name>
</gene>
<dbReference type="RefSeq" id="WP_154773457.1">
    <property type="nucleotide sequence ID" value="NZ_JAXHPD010000003.1"/>
</dbReference>
<dbReference type="GO" id="GO:0009882">
    <property type="term" value="F:blue light photoreceptor activity"/>
    <property type="evidence" value="ECO:0007669"/>
    <property type="project" value="InterPro"/>
</dbReference>
<evidence type="ECO:0000259" key="1">
    <source>
        <dbReference type="PROSITE" id="PS50925"/>
    </source>
</evidence>
<dbReference type="InterPro" id="IPR007024">
    <property type="entry name" value="BLUF_domain"/>
</dbReference>
<evidence type="ECO:0000313" key="2">
    <source>
        <dbReference type="EMBL" id="MDY6550890.1"/>
    </source>
</evidence>
<dbReference type="SMART" id="SM01034">
    <property type="entry name" value="BLUF"/>
    <property type="match status" value="1"/>
</dbReference>
<reference evidence="2 5" key="3">
    <citation type="journal article" date="2024" name="Syst. Appl. Microbiol.">
        <title>Evidence for the occurrence of Acinetobacter faecalis in cattle feces and its emended description.</title>
        <authorList>
            <person name="Kyselkova M."/>
            <person name="Xanthopoulou K."/>
            <person name="Shestivska V."/>
            <person name="Spanelova P."/>
            <person name="Maixnerova M."/>
            <person name="Higgins P.G."/>
            <person name="Nemec A."/>
        </authorList>
    </citation>
    <scope>NUCLEOTIDE SEQUENCE [LARGE SCALE GENOMIC DNA]</scope>
    <source>
        <strain evidence="2 5">ANC 7225</strain>
    </source>
</reference>
<sequence>MYQLCYASCSTSDNDKLLEDLRNILKEARDFNVDHEIRGVLYFADQYFFQCLEGKKEALDILIEKLKKDTRHKGFTLFEYKPVNKSHFVDWSMKYVRRNSVIQQYMRDQGFELFRPKLLQPHQVEELITLLVDIKD</sequence>
<dbReference type="Proteomes" id="UP000473854">
    <property type="component" value="Unassembled WGS sequence"/>
</dbReference>
<dbReference type="SUPFAM" id="SSF54975">
    <property type="entry name" value="Acylphosphatase/BLUF domain-like"/>
    <property type="match status" value="1"/>
</dbReference>
<feature type="domain" description="BLUF" evidence="1">
    <location>
        <begin position="1"/>
        <end position="94"/>
    </location>
</feature>
<comment type="caution">
    <text evidence="3">The sequence shown here is derived from an EMBL/GenBank/DDBJ whole genome shotgun (WGS) entry which is preliminary data.</text>
</comment>
<evidence type="ECO:0000313" key="3">
    <source>
        <dbReference type="EMBL" id="MTD11901.1"/>
    </source>
</evidence>
<dbReference type="GO" id="GO:0071949">
    <property type="term" value="F:FAD binding"/>
    <property type="evidence" value="ECO:0007669"/>
    <property type="project" value="InterPro"/>
</dbReference>
<accession>A0A6L6GHF6</accession>
<dbReference type="Pfam" id="PF04940">
    <property type="entry name" value="BLUF"/>
    <property type="match status" value="1"/>
</dbReference>
<dbReference type="EMBL" id="JAXHPO010000039">
    <property type="protein sequence ID" value="MDY6550890.1"/>
    <property type="molecule type" value="Genomic_DNA"/>
</dbReference>
<evidence type="ECO:0000313" key="4">
    <source>
        <dbReference type="Proteomes" id="UP000473854"/>
    </source>
</evidence>
<dbReference type="InterPro" id="IPR036046">
    <property type="entry name" value="Acylphosphatase-like_dom_sf"/>
</dbReference>